<dbReference type="OrthoDB" id="9806482at2"/>
<dbReference type="GO" id="GO:0016787">
    <property type="term" value="F:hydrolase activity"/>
    <property type="evidence" value="ECO:0007669"/>
    <property type="project" value="UniProtKB-KW"/>
</dbReference>
<dbReference type="Proteomes" id="UP000321567">
    <property type="component" value="Unassembled WGS sequence"/>
</dbReference>
<comment type="similarity">
    <text evidence="1">Belongs to the ADP-ribosylglycohydrolase family.</text>
</comment>
<keyword evidence="5" id="KW-1185">Reference proteome</keyword>
<feature type="binding site" evidence="3">
    <location>
        <position position="290"/>
    </location>
    <ligand>
        <name>Mg(2+)</name>
        <dbReference type="ChEBI" id="CHEBI:18420"/>
        <label>1</label>
    </ligand>
</feature>
<dbReference type="Pfam" id="PF03747">
    <property type="entry name" value="ADP_ribosyl_GH"/>
    <property type="match status" value="1"/>
</dbReference>
<dbReference type="InterPro" id="IPR036705">
    <property type="entry name" value="Ribosyl_crysJ1_sf"/>
</dbReference>
<dbReference type="RefSeq" id="WP_147164601.1">
    <property type="nucleotide sequence ID" value="NZ_BJZO01000089.1"/>
</dbReference>
<keyword evidence="2" id="KW-0378">Hydrolase</keyword>
<evidence type="ECO:0008006" key="6">
    <source>
        <dbReference type="Google" id="ProtNLM"/>
    </source>
</evidence>
<proteinExistence type="inferred from homology"/>
<organism evidence="4 5">
    <name type="scientific">Pararhodospirillum oryzae</name>
    <dbReference type="NCBI Taxonomy" id="478448"/>
    <lineage>
        <taxon>Bacteria</taxon>
        <taxon>Pseudomonadati</taxon>
        <taxon>Pseudomonadota</taxon>
        <taxon>Alphaproteobacteria</taxon>
        <taxon>Rhodospirillales</taxon>
        <taxon>Rhodospirillaceae</taxon>
        <taxon>Pararhodospirillum</taxon>
    </lineage>
</organism>
<dbReference type="PANTHER" id="PTHR16222:SF24">
    <property type="entry name" value="ADP-RIBOSYLHYDROLASE ARH3"/>
    <property type="match status" value="1"/>
</dbReference>
<name>A0A512HAT6_9PROT</name>
<feature type="binding site" evidence="3">
    <location>
        <position position="60"/>
    </location>
    <ligand>
        <name>Mg(2+)</name>
        <dbReference type="ChEBI" id="CHEBI:18420"/>
        <label>1</label>
    </ligand>
</feature>
<feature type="binding site" evidence="3">
    <location>
        <position position="59"/>
    </location>
    <ligand>
        <name>Mg(2+)</name>
        <dbReference type="ChEBI" id="CHEBI:18420"/>
        <label>1</label>
    </ligand>
</feature>
<evidence type="ECO:0000256" key="1">
    <source>
        <dbReference type="ARBA" id="ARBA00010702"/>
    </source>
</evidence>
<evidence type="ECO:0000313" key="4">
    <source>
        <dbReference type="EMBL" id="GEO82573.1"/>
    </source>
</evidence>
<feature type="binding site" evidence="3">
    <location>
        <position position="291"/>
    </location>
    <ligand>
        <name>Mg(2+)</name>
        <dbReference type="ChEBI" id="CHEBI:18420"/>
        <label>1</label>
    </ligand>
</feature>
<dbReference type="InterPro" id="IPR050792">
    <property type="entry name" value="ADP-ribosylglycohydrolase"/>
</dbReference>
<evidence type="ECO:0000256" key="2">
    <source>
        <dbReference type="ARBA" id="ARBA00022801"/>
    </source>
</evidence>
<dbReference type="AlphaFoldDB" id="A0A512HAT6"/>
<dbReference type="Gene3D" id="1.10.4080.10">
    <property type="entry name" value="ADP-ribosylation/Crystallin J1"/>
    <property type="match status" value="1"/>
</dbReference>
<feature type="binding site" evidence="3">
    <location>
        <position position="288"/>
    </location>
    <ligand>
        <name>Mg(2+)</name>
        <dbReference type="ChEBI" id="CHEBI:18420"/>
        <label>1</label>
    </ligand>
</feature>
<reference evidence="4 5" key="1">
    <citation type="submission" date="2019-07" db="EMBL/GenBank/DDBJ databases">
        <title>Whole genome shotgun sequence of Rhodospirillum oryzae NBRC 107573.</title>
        <authorList>
            <person name="Hosoyama A."/>
            <person name="Uohara A."/>
            <person name="Ohji S."/>
            <person name="Ichikawa N."/>
        </authorList>
    </citation>
    <scope>NUCLEOTIDE SEQUENCE [LARGE SCALE GENOMIC DNA]</scope>
    <source>
        <strain evidence="4 5">NBRC 107573</strain>
    </source>
</reference>
<dbReference type="SUPFAM" id="SSF101478">
    <property type="entry name" value="ADP-ribosylglycohydrolase"/>
    <property type="match status" value="1"/>
</dbReference>
<accession>A0A512HAT6</accession>
<keyword evidence="3" id="KW-0479">Metal-binding</keyword>
<feature type="binding site" evidence="3">
    <location>
        <position position="61"/>
    </location>
    <ligand>
        <name>Mg(2+)</name>
        <dbReference type="ChEBI" id="CHEBI:18420"/>
        <label>1</label>
    </ligand>
</feature>
<dbReference type="EMBL" id="BJZO01000089">
    <property type="protein sequence ID" value="GEO82573.1"/>
    <property type="molecule type" value="Genomic_DNA"/>
</dbReference>
<dbReference type="GO" id="GO:0046872">
    <property type="term" value="F:metal ion binding"/>
    <property type="evidence" value="ECO:0007669"/>
    <property type="project" value="UniProtKB-KW"/>
</dbReference>
<dbReference type="PANTHER" id="PTHR16222">
    <property type="entry name" value="ADP-RIBOSYLGLYCOHYDROLASE"/>
    <property type="match status" value="1"/>
</dbReference>
<protein>
    <recommendedName>
        <fullName evidence="6">ADP-ribosylglycohydrolase</fullName>
    </recommendedName>
</protein>
<evidence type="ECO:0000256" key="3">
    <source>
        <dbReference type="PIRSR" id="PIRSR605502-1"/>
    </source>
</evidence>
<keyword evidence="3" id="KW-0460">Magnesium</keyword>
<comment type="cofactor">
    <cofactor evidence="3">
        <name>Mg(2+)</name>
        <dbReference type="ChEBI" id="CHEBI:18420"/>
    </cofactor>
    <text evidence="3">Binds 2 magnesium ions per subunit.</text>
</comment>
<gene>
    <name evidence="4" type="ORF">ROR02_27040</name>
</gene>
<dbReference type="InterPro" id="IPR005502">
    <property type="entry name" value="Ribosyl_crysJ1"/>
</dbReference>
<sequence>MTPVPPLPDRFRGCLLACAIGDALGAPIEFLSLPHIRDRFGARGVRDFVTSADGLGSFTDDTQMTLFTADGLIRAAAPPAHDPLPFLHRAYVRWLATQREAGAPDIAPDLPGWLGLHPALQARRAPGATCLGALHAHRPGSTEAPLNNSKGCGGVMRVAPIGLACTDPSRAFGLGCAAAALTHGHPSGYLTAGVLAALISVLTQGESLDQALEHARALLRPHAGAEETLAALEAAQTLAQAGPPSPEALETLGEGWVAEEALGIAVYAVLATTTLEEALVLAVNHGGDSDSTGAIAGALVGTRDGTAAMPIRWVSRLEAQDLIEQVADDLYQATRHGTVDLERYPTDQERARFPDTGAPT</sequence>
<evidence type="ECO:0000313" key="5">
    <source>
        <dbReference type="Proteomes" id="UP000321567"/>
    </source>
</evidence>
<comment type="caution">
    <text evidence="4">The sequence shown here is derived from an EMBL/GenBank/DDBJ whole genome shotgun (WGS) entry which is preliminary data.</text>
</comment>